<sequence>MKKMIICLALMGMSVPWKLFAQHNIVYSQYLFNGLLINPAYAGSHVQLSATLNYRNQWINFDGAPETTTLGVHSAFRRERVGLGLLVTNDKIGSYRNTGLFGSYAYIIKRPGGGVLSLGVQGGFNNFKADFTELNLKADADPIFNGFFNELRPNFGGGIFYYNKKMFAGFSVPTILKHADFFKGSFEQLALPRVYYLHAGTTFPIDRMEKVKVSPSFLLRVQDGTPLSADINLNVIFYDQISIGHSYRTGDAIITFLSFKLSEKFHFVYSYDWTTSAIGNYSRGTHEFTLNFRTRIRNVHKDVECPYFYSH</sequence>
<dbReference type="EMBL" id="JBHTKA010000002">
    <property type="protein sequence ID" value="MFD0999559.1"/>
    <property type="molecule type" value="Genomic_DNA"/>
</dbReference>
<dbReference type="InterPro" id="IPR019861">
    <property type="entry name" value="PorP/SprF_Bacteroidetes"/>
</dbReference>
<gene>
    <name evidence="2" type="ORF">ACFQ21_09590</name>
</gene>
<evidence type="ECO:0000313" key="3">
    <source>
        <dbReference type="Proteomes" id="UP001597112"/>
    </source>
</evidence>
<proteinExistence type="predicted"/>
<keyword evidence="1" id="KW-0732">Signal</keyword>
<dbReference type="NCBIfam" id="TIGR03519">
    <property type="entry name" value="T9SS_PorP_fam"/>
    <property type="match status" value="1"/>
</dbReference>
<organism evidence="2 3">
    <name type="scientific">Ohtaekwangia kribbensis</name>
    <dbReference type="NCBI Taxonomy" id="688913"/>
    <lineage>
        <taxon>Bacteria</taxon>
        <taxon>Pseudomonadati</taxon>
        <taxon>Bacteroidota</taxon>
        <taxon>Cytophagia</taxon>
        <taxon>Cytophagales</taxon>
        <taxon>Fulvivirgaceae</taxon>
        <taxon>Ohtaekwangia</taxon>
    </lineage>
</organism>
<comment type="caution">
    <text evidence="2">The sequence shown here is derived from an EMBL/GenBank/DDBJ whole genome shotgun (WGS) entry which is preliminary data.</text>
</comment>
<accession>A0ABW3K032</accession>
<reference evidence="3" key="1">
    <citation type="journal article" date="2019" name="Int. J. Syst. Evol. Microbiol.">
        <title>The Global Catalogue of Microorganisms (GCM) 10K type strain sequencing project: providing services to taxonomists for standard genome sequencing and annotation.</title>
        <authorList>
            <consortium name="The Broad Institute Genomics Platform"/>
            <consortium name="The Broad Institute Genome Sequencing Center for Infectious Disease"/>
            <person name="Wu L."/>
            <person name="Ma J."/>
        </authorList>
    </citation>
    <scope>NUCLEOTIDE SEQUENCE [LARGE SCALE GENOMIC DNA]</scope>
    <source>
        <strain evidence="3">CCUG 58938</strain>
    </source>
</reference>
<evidence type="ECO:0000313" key="2">
    <source>
        <dbReference type="EMBL" id="MFD0999559.1"/>
    </source>
</evidence>
<name>A0ABW3K032_9BACT</name>
<feature type="signal peptide" evidence="1">
    <location>
        <begin position="1"/>
        <end position="21"/>
    </location>
</feature>
<dbReference type="Proteomes" id="UP001597112">
    <property type="component" value="Unassembled WGS sequence"/>
</dbReference>
<protein>
    <submittedName>
        <fullName evidence="2">Type IX secretion system membrane protein PorP/SprF</fullName>
    </submittedName>
</protein>
<feature type="chain" id="PRO_5045457911" evidence="1">
    <location>
        <begin position="22"/>
        <end position="311"/>
    </location>
</feature>
<evidence type="ECO:0000256" key="1">
    <source>
        <dbReference type="SAM" id="SignalP"/>
    </source>
</evidence>
<dbReference type="RefSeq" id="WP_377578317.1">
    <property type="nucleotide sequence ID" value="NZ_JBHTKA010000002.1"/>
</dbReference>
<dbReference type="Pfam" id="PF11751">
    <property type="entry name" value="PorP_SprF"/>
    <property type="match status" value="1"/>
</dbReference>
<keyword evidence="3" id="KW-1185">Reference proteome</keyword>